<evidence type="ECO:0000256" key="2">
    <source>
        <dbReference type="SAM" id="MobiDB-lite"/>
    </source>
</evidence>
<feature type="transmembrane region" description="Helical" evidence="3">
    <location>
        <begin position="866"/>
        <end position="887"/>
    </location>
</feature>
<feature type="region of interest" description="Disordered" evidence="2">
    <location>
        <begin position="793"/>
        <end position="831"/>
    </location>
</feature>
<dbReference type="CDD" id="cd12428">
    <property type="entry name" value="RRM_PARN"/>
    <property type="match status" value="1"/>
</dbReference>
<keyword evidence="3" id="KW-1133">Transmembrane helix</keyword>
<feature type="region of interest" description="Disordered" evidence="2">
    <location>
        <begin position="85"/>
        <end position="106"/>
    </location>
</feature>
<dbReference type="SUPFAM" id="SSF82708">
    <property type="entry name" value="R3H domain"/>
    <property type="match status" value="1"/>
</dbReference>
<evidence type="ECO:0000313" key="5">
    <source>
        <dbReference type="EMBL" id="KOX77527.1"/>
    </source>
</evidence>
<protein>
    <submittedName>
        <fullName evidence="5">Poly(A)-specific ribonuclease PARN</fullName>
    </submittedName>
</protein>
<dbReference type="Gene3D" id="3.30.70.330">
    <property type="match status" value="1"/>
</dbReference>
<comment type="similarity">
    <text evidence="1">Belongs to the CAF1 family.</text>
</comment>
<dbReference type="SUPFAM" id="SSF54928">
    <property type="entry name" value="RNA-binding domain, RBD"/>
    <property type="match status" value="1"/>
</dbReference>
<accession>A0A0M9A5A4</accession>
<dbReference type="GO" id="GO:0005737">
    <property type="term" value="C:cytoplasm"/>
    <property type="evidence" value="ECO:0007669"/>
    <property type="project" value="InterPro"/>
</dbReference>
<dbReference type="GO" id="GO:0000289">
    <property type="term" value="P:nuclear-transcribed mRNA poly(A) tail shortening"/>
    <property type="evidence" value="ECO:0007669"/>
    <property type="project" value="TreeGrafter"/>
</dbReference>
<evidence type="ECO:0000259" key="4">
    <source>
        <dbReference type="Pfam" id="PF08675"/>
    </source>
</evidence>
<dbReference type="OrthoDB" id="1432093at2759"/>
<dbReference type="InterPro" id="IPR035979">
    <property type="entry name" value="RBD_domain_sf"/>
</dbReference>
<dbReference type="Pfam" id="PF08675">
    <property type="entry name" value="RNA_bind"/>
    <property type="match status" value="1"/>
</dbReference>
<dbReference type="STRING" id="166423.A0A0M9A5A4"/>
<keyword evidence="6" id="KW-1185">Reference proteome</keyword>
<name>A0A0M9A5A4_9HYME</name>
<dbReference type="CDD" id="cd02637">
    <property type="entry name" value="R3H_PARN"/>
    <property type="match status" value="1"/>
</dbReference>
<dbReference type="GO" id="GO:0004535">
    <property type="term" value="F:poly(A)-specific ribonuclease activity"/>
    <property type="evidence" value="ECO:0007669"/>
    <property type="project" value="InterPro"/>
</dbReference>
<dbReference type="InterPro" id="IPR034042">
    <property type="entry name" value="PARN_R3H"/>
</dbReference>
<dbReference type="GO" id="GO:0046872">
    <property type="term" value="F:metal ion binding"/>
    <property type="evidence" value="ECO:0007669"/>
    <property type="project" value="InterPro"/>
</dbReference>
<dbReference type="SUPFAM" id="SSF53098">
    <property type="entry name" value="Ribonuclease H-like"/>
    <property type="match status" value="1"/>
</dbReference>
<dbReference type="PANTHER" id="PTHR15092:SF44">
    <property type="entry name" value="POLY(A)-SPECIFIC RIBONUCLEASE PARN"/>
    <property type="match status" value="1"/>
</dbReference>
<feature type="compositionally biased region" description="Basic and acidic residues" evidence="2">
    <location>
        <begin position="85"/>
        <end position="95"/>
    </location>
</feature>
<gene>
    <name evidence="5" type="ORF">WN51_09851</name>
</gene>
<dbReference type="GO" id="GO:1990432">
    <property type="term" value="P:siRNA 3'-end processing"/>
    <property type="evidence" value="ECO:0007669"/>
    <property type="project" value="TreeGrafter"/>
</dbReference>
<evidence type="ECO:0000256" key="3">
    <source>
        <dbReference type="SAM" id="Phobius"/>
    </source>
</evidence>
<evidence type="ECO:0000256" key="1">
    <source>
        <dbReference type="ARBA" id="ARBA00008372"/>
    </source>
</evidence>
<dbReference type="InterPro" id="IPR036867">
    <property type="entry name" value="R3H_dom_sf"/>
</dbReference>
<dbReference type="InterPro" id="IPR051181">
    <property type="entry name" value="CAF1_poly(A)_ribonucleases"/>
</dbReference>
<dbReference type="Pfam" id="PF04857">
    <property type="entry name" value="CAF1"/>
    <property type="match status" value="1"/>
</dbReference>
<dbReference type="AlphaFoldDB" id="A0A0M9A5A4"/>
<dbReference type="InterPro" id="IPR014789">
    <property type="entry name" value="PolyA-riboNase_RNA-binding"/>
</dbReference>
<keyword evidence="3" id="KW-0812">Transmembrane</keyword>
<dbReference type="Gene3D" id="3.30.420.10">
    <property type="entry name" value="Ribonuclease H-like superfamily/Ribonuclease H"/>
    <property type="match status" value="2"/>
</dbReference>
<feature type="domain" description="Poly(A)-specific ribonuclease RNA-binding" evidence="4">
    <location>
        <begin position="540"/>
        <end position="617"/>
    </location>
</feature>
<dbReference type="InterPro" id="IPR006941">
    <property type="entry name" value="RNase_CAF1"/>
</dbReference>
<organism evidence="5 6">
    <name type="scientific">Melipona quadrifasciata</name>
    <dbReference type="NCBI Taxonomy" id="166423"/>
    <lineage>
        <taxon>Eukaryota</taxon>
        <taxon>Metazoa</taxon>
        <taxon>Ecdysozoa</taxon>
        <taxon>Arthropoda</taxon>
        <taxon>Hexapoda</taxon>
        <taxon>Insecta</taxon>
        <taxon>Pterygota</taxon>
        <taxon>Neoptera</taxon>
        <taxon>Endopterygota</taxon>
        <taxon>Hymenoptera</taxon>
        <taxon>Apocrita</taxon>
        <taxon>Aculeata</taxon>
        <taxon>Apoidea</taxon>
        <taxon>Anthophila</taxon>
        <taxon>Apidae</taxon>
        <taxon>Melipona</taxon>
    </lineage>
</organism>
<feature type="region of interest" description="Disordered" evidence="2">
    <location>
        <begin position="29"/>
        <end position="63"/>
    </location>
</feature>
<dbReference type="InterPro" id="IPR012677">
    <property type="entry name" value="Nucleotide-bd_a/b_plait_sf"/>
</dbReference>
<evidence type="ECO:0000313" key="6">
    <source>
        <dbReference type="Proteomes" id="UP000053105"/>
    </source>
</evidence>
<reference evidence="5 6" key="1">
    <citation type="submission" date="2015-07" db="EMBL/GenBank/DDBJ databases">
        <title>The genome of Melipona quadrifasciata.</title>
        <authorList>
            <person name="Pan H."/>
            <person name="Kapheim K."/>
        </authorList>
    </citation>
    <scope>NUCLEOTIDE SEQUENCE [LARGE SCALE GENOMIC DNA]</scope>
    <source>
        <strain evidence="5">0111107301</strain>
        <tissue evidence="5">Whole body</tissue>
    </source>
</reference>
<feature type="region of interest" description="Disordered" evidence="2">
    <location>
        <begin position="623"/>
        <end position="658"/>
    </location>
</feature>
<dbReference type="EMBL" id="KQ435732">
    <property type="protein sequence ID" value="KOX77527.1"/>
    <property type="molecule type" value="Genomic_DNA"/>
</dbReference>
<dbReference type="GO" id="GO:0005634">
    <property type="term" value="C:nucleus"/>
    <property type="evidence" value="ECO:0007669"/>
    <property type="project" value="InterPro"/>
</dbReference>
<dbReference type="Proteomes" id="UP000053105">
    <property type="component" value="Unassembled WGS sequence"/>
</dbReference>
<dbReference type="Gene3D" id="3.30.1370.50">
    <property type="entry name" value="R3H-like domain"/>
    <property type="match status" value="1"/>
</dbReference>
<sequence length="893" mass="101258">MARRSLLCRVILYYRAQPALPLTEDTLKRLKSPQSPQDSESSYGWVGASRSIEHPSGPLQQTDKRLAERSALLFEERQYACKEHLDPLYDSKDPPDTDDSNPSDGNDIPVYAVCIRETFLRSARDFQEVFAELNEAIENASFLSIDGEFTGLNSGPDAGAFDTPAQYYAKLRSGSMDFLLVQFGLSVFTFNTETRKYSQQTYNIYIFPRPLNRSAMDCRFMCQTSCMSFLAWQGFDFNKLFKFGIPYLTASEEEKLVKRLEEKQKMREETAGGELLPISDVDRPQIEEICRKIDEFITSEEEELVIDKCNAFIRRLIYQEAKLRWPNKLRIESKLENFACSLVVQRSGTKEEEEQRDVEKREKERMEIQQAVGLSMLMRKISDSGKLIVGHNMLLDLCHIVHQFFGHLPESYLEFKSLVHSLFPRLLDTKIICHSQQFKENVPSSNLSILLETVSKSPFKITEVESVEGRSYTILADKCHEAGYDAYITGICFIALSNYLGSLQNPEEPIVLSDSPLLSPFLNKLLVARLKDIPYINLVGEDPNPNRDHIFHMTFPKEWKFNDINQLFSPFGGVYVSWLSDTSAYIGLHRRDQVNAVMKALGKTNTYKIQKYTDYQASLGTVRSGDRKRKLSSSEAVSKKKGENSVPTNGVKSTKDDDGWEVATGNDFELSSESIIPCSYPHERSRATSRLRGSNHEAFMKVVQKIRLKNSLSLPTDFRNDQKMDARKAEVRLSSAAKAGSLISDSHNCKLEKTKKSNSNKCTSQSVGISSYKSIRGKSAKCKENENPVELPFFSKKTSRASSSPSADLKVRTKKQSKAKPTEEEKSYSSGNAFGLNREKYLSGSKKQSDSKCSFQSTDTGKGKRLFIILAKICFVILFFIISRLRWTNGGET</sequence>
<proteinExistence type="inferred from homology"/>
<dbReference type="GO" id="GO:1990431">
    <property type="term" value="P:priRNA 3'-end processing"/>
    <property type="evidence" value="ECO:0007669"/>
    <property type="project" value="TreeGrafter"/>
</dbReference>
<dbReference type="PANTHER" id="PTHR15092">
    <property type="entry name" value="POLY A -SPECIFIC RIBONUCLEASE/TARGET OF EGR1, MEMBER 1"/>
    <property type="match status" value="1"/>
</dbReference>
<dbReference type="InterPro" id="IPR012337">
    <property type="entry name" value="RNaseH-like_sf"/>
</dbReference>
<feature type="compositionally biased region" description="Polar residues" evidence="2">
    <location>
        <begin position="32"/>
        <end position="42"/>
    </location>
</feature>
<dbReference type="InterPro" id="IPR036397">
    <property type="entry name" value="RNaseH_sf"/>
</dbReference>
<dbReference type="GO" id="GO:0003723">
    <property type="term" value="F:RNA binding"/>
    <property type="evidence" value="ECO:0007669"/>
    <property type="project" value="InterPro"/>
</dbReference>
<keyword evidence="3" id="KW-0472">Membrane</keyword>